<dbReference type="SUPFAM" id="SSF53137">
    <property type="entry name" value="Translational machinery components"/>
    <property type="match status" value="1"/>
</dbReference>
<dbReference type="PANTHER" id="PTHR10853:SF0">
    <property type="entry name" value="PROTEIN PELOTA HOMOLOG"/>
    <property type="match status" value="1"/>
</dbReference>
<proteinExistence type="inferred from homology"/>
<dbReference type="SUPFAM" id="SSF55315">
    <property type="entry name" value="L30e-like"/>
    <property type="match status" value="1"/>
</dbReference>
<dbReference type="InterPro" id="IPR005140">
    <property type="entry name" value="eRF1_Pelota-like_N"/>
</dbReference>
<evidence type="ECO:0000256" key="3">
    <source>
        <dbReference type="ARBA" id="ARBA00004496"/>
    </source>
</evidence>
<evidence type="ECO:0000256" key="5">
    <source>
        <dbReference type="ARBA" id="ARBA00022490"/>
    </source>
</evidence>
<dbReference type="OMA" id="DDLWHLK"/>
<keyword evidence="12" id="KW-1185">Reference proteome</keyword>
<dbReference type="Proteomes" id="UP000243459">
    <property type="component" value="Chromosome 10"/>
</dbReference>
<evidence type="ECO:0000259" key="10">
    <source>
        <dbReference type="SMART" id="SM01194"/>
    </source>
</evidence>
<dbReference type="GO" id="GO:0005634">
    <property type="term" value="C:nucleus"/>
    <property type="evidence" value="ECO:0007669"/>
    <property type="project" value="UniProtKB-SubCell"/>
</dbReference>
<keyword evidence="7" id="KW-0539">Nucleus</keyword>
<protein>
    <recommendedName>
        <fullName evidence="9">Protein pelota homolog</fullName>
    </recommendedName>
</protein>
<dbReference type="InterPro" id="IPR005142">
    <property type="entry name" value="eRF1_3"/>
</dbReference>
<dbReference type="SUPFAM" id="SSF159065">
    <property type="entry name" value="Dom34/Pelota N-terminal domain-like"/>
    <property type="match status" value="1"/>
</dbReference>
<dbReference type="Gene3D" id="3.30.420.60">
    <property type="entry name" value="eRF1 domain 2"/>
    <property type="match status" value="1"/>
</dbReference>
<dbReference type="GO" id="GO:0070966">
    <property type="term" value="P:nuclear-transcribed mRNA catabolic process, no-go decay"/>
    <property type="evidence" value="ECO:0007669"/>
    <property type="project" value="InterPro"/>
</dbReference>
<dbReference type="OrthoDB" id="10249111at2759"/>
<dbReference type="GO" id="GO:0071025">
    <property type="term" value="P:RNA surveillance"/>
    <property type="evidence" value="ECO:0007669"/>
    <property type="project" value="InterPro"/>
</dbReference>
<dbReference type="EMBL" id="CM007390">
    <property type="protein sequence ID" value="ONK56777.1"/>
    <property type="molecule type" value="Genomic_DNA"/>
</dbReference>
<dbReference type="InterPro" id="IPR042226">
    <property type="entry name" value="eFR1_2_sf"/>
</dbReference>
<evidence type="ECO:0000313" key="12">
    <source>
        <dbReference type="Proteomes" id="UP000243459"/>
    </source>
</evidence>
<dbReference type="FunFam" id="2.30.30.870:FF:000002">
    <property type="entry name" value="Protein pelota homolog"/>
    <property type="match status" value="1"/>
</dbReference>
<dbReference type="Gene3D" id="3.30.1330.30">
    <property type="match status" value="1"/>
</dbReference>
<accession>A0A5P1E5L3</accession>
<dbReference type="GO" id="GO:0046872">
    <property type="term" value="F:metal ion binding"/>
    <property type="evidence" value="ECO:0007669"/>
    <property type="project" value="UniProtKB-KW"/>
</dbReference>
<evidence type="ECO:0000256" key="6">
    <source>
        <dbReference type="ARBA" id="ARBA00022723"/>
    </source>
</evidence>
<dbReference type="GO" id="GO:0070651">
    <property type="term" value="P:nonfunctional rRNA decay"/>
    <property type="evidence" value="ECO:0007669"/>
    <property type="project" value="TreeGrafter"/>
</dbReference>
<dbReference type="InterPro" id="IPR004405">
    <property type="entry name" value="TF_pelota"/>
</dbReference>
<gene>
    <name evidence="11" type="ORF">A4U43_C10F12820</name>
</gene>
<dbReference type="FunFam" id="3.30.420.60:FF:000002">
    <property type="entry name" value="Protein pelota homolog"/>
    <property type="match status" value="1"/>
</dbReference>
<feature type="domain" description="eRF1/Pelota-like N-terminal" evidence="10">
    <location>
        <begin position="1"/>
        <end position="130"/>
    </location>
</feature>
<keyword evidence="5 9" id="KW-0963">Cytoplasm</keyword>
<comment type="similarity">
    <text evidence="4 9">Belongs to the eukaryotic release factor 1 family. Pelota subfamily.</text>
</comment>
<comment type="function">
    <text evidence="8">Component of the Pelota-HBS1L complex, a complex that recognizes stalled ribosomes and triggers the No-Go Decay (NGD) pathway. In the Pelota-HBS1L complex, pelo recognizes ribosomes stalled at the 3' end of an mRNA and engages stalled ribosomes by destabilizing mRNA in the mRNA channel. Following ribosome-binding, the Pelota-HBS1L complex promotes the disassembly of stalled ribosomes, followed by degradation of damaged mRNAs as part of the NGD pathway.</text>
</comment>
<name>A0A5P1E5L3_ASPOF</name>
<dbReference type="SMART" id="SM01194">
    <property type="entry name" value="eRF1_1"/>
    <property type="match status" value="1"/>
</dbReference>
<evidence type="ECO:0000256" key="1">
    <source>
        <dbReference type="ARBA" id="ARBA00001968"/>
    </source>
</evidence>
<evidence type="ECO:0000256" key="7">
    <source>
        <dbReference type="ARBA" id="ARBA00023242"/>
    </source>
</evidence>
<dbReference type="Pfam" id="PF03464">
    <property type="entry name" value="eRF1_2"/>
    <property type="match status" value="1"/>
</dbReference>
<dbReference type="PANTHER" id="PTHR10853">
    <property type="entry name" value="PELOTA"/>
    <property type="match status" value="1"/>
</dbReference>
<dbReference type="InterPro" id="IPR029064">
    <property type="entry name" value="Ribosomal_eL30-like_sf"/>
</dbReference>
<evidence type="ECO:0000256" key="8">
    <source>
        <dbReference type="ARBA" id="ARBA00054141"/>
    </source>
</evidence>
<dbReference type="Pfam" id="PF26356">
    <property type="entry name" value="Pelota_N"/>
    <property type="match status" value="1"/>
</dbReference>
<dbReference type="NCBIfam" id="TIGR00111">
    <property type="entry name" value="pelota"/>
    <property type="match status" value="1"/>
</dbReference>
<sequence>MKLVRRDFVPNGPGSVKMIPEEDDDMWHAYNLIAAGDAVLAVTVRKVLRESASGGRDAERVKLKLEIKVESVDYDKEGSVLRIRGKNILESEHVKIGQFHTLEIEPHRPFVLRKEVWDSMARDILHQACDPAASADLSVVLMQEGLAHLLLIGKSITTTRSRIETSIPRKHGPAIAGYESALKKFFENVLQALLKHVDFKIVRCLVIASPGFTKDQFRDYMLLEAERRQLRPIIENKSHIILSHSTSGYKHSLKEVLDTPNVMALIKDTKAAQEVRALKDFFDMLSNDADRACYGPKHVEVAHERLAVQTLLITDSLFRNADILTRKKYVKLVESVKDAGGTVHLFSSMHVSGEQLAQLTGIAAILRFPLPELEDIEM</sequence>
<dbReference type="InterPro" id="IPR038069">
    <property type="entry name" value="Pelota/DOM34_N"/>
</dbReference>
<dbReference type="GO" id="GO:0005737">
    <property type="term" value="C:cytoplasm"/>
    <property type="evidence" value="ECO:0007669"/>
    <property type="project" value="UniProtKB-SubCell"/>
</dbReference>
<dbReference type="GO" id="GO:0032790">
    <property type="term" value="P:ribosome disassembly"/>
    <property type="evidence" value="ECO:0007669"/>
    <property type="project" value="TreeGrafter"/>
</dbReference>
<keyword evidence="6 9" id="KW-0479">Metal-binding</keyword>
<dbReference type="InterPro" id="IPR058547">
    <property type="entry name" value="Pelota_N"/>
</dbReference>
<dbReference type="GO" id="GO:0070481">
    <property type="term" value="P:nuclear-transcribed mRNA catabolic process, non-stop decay"/>
    <property type="evidence" value="ECO:0007669"/>
    <property type="project" value="InterPro"/>
</dbReference>
<organism evidence="11 12">
    <name type="scientific">Asparagus officinalis</name>
    <name type="common">Garden asparagus</name>
    <dbReference type="NCBI Taxonomy" id="4686"/>
    <lineage>
        <taxon>Eukaryota</taxon>
        <taxon>Viridiplantae</taxon>
        <taxon>Streptophyta</taxon>
        <taxon>Embryophyta</taxon>
        <taxon>Tracheophyta</taxon>
        <taxon>Spermatophyta</taxon>
        <taxon>Magnoliopsida</taxon>
        <taxon>Liliopsida</taxon>
        <taxon>Asparagales</taxon>
        <taxon>Asparagaceae</taxon>
        <taxon>Asparagoideae</taxon>
        <taxon>Asparagus</taxon>
    </lineage>
</organism>
<comment type="subcellular location">
    <subcellularLocation>
        <location evidence="3 9">Cytoplasm</location>
    </subcellularLocation>
    <subcellularLocation>
        <location evidence="2">Nucleus</location>
    </subcellularLocation>
</comment>
<dbReference type="FunFam" id="3.30.1330.30:FF:000008">
    <property type="entry name" value="Protein pelota homolog"/>
    <property type="match status" value="1"/>
</dbReference>
<evidence type="ECO:0000256" key="2">
    <source>
        <dbReference type="ARBA" id="ARBA00004123"/>
    </source>
</evidence>
<reference evidence="12" key="1">
    <citation type="journal article" date="2017" name="Nat. Commun.">
        <title>The asparagus genome sheds light on the origin and evolution of a young Y chromosome.</title>
        <authorList>
            <person name="Harkess A."/>
            <person name="Zhou J."/>
            <person name="Xu C."/>
            <person name="Bowers J.E."/>
            <person name="Van der Hulst R."/>
            <person name="Ayyampalayam S."/>
            <person name="Mercati F."/>
            <person name="Riccardi P."/>
            <person name="McKain M.R."/>
            <person name="Kakrana A."/>
            <person name="Tang H."/>
            <person name="Ray J."/>
            <person name="Groenendijk J."/>
            <person name="Arikit S."/>
            <person name="Mathioni S.M."/>
            <person name="Nakano M."/>
            <person name="Shan H."/>
            <person name="Telgmann-Rauber A."/>
            <person name="Kanno A."/>
            <person name="Yue Z."/>
            <person name="Chen H."/>
            <person name="Li W."/>
            <person name="Chen Y."/>
            <person name="Xu X."/>
            <person name="Zhang Y."/>
            <person name="Luo S."/>
            <person name="Chen H."/>
            <person name="Gao J."/>
            <person name="Mao Z."/>
            <person name="Pires J.C."/>
            <person name="Luo M."/>
            <person name="Kudrna D."/>
            <person name="Wing R.A."/>
            <person name="Meyers B.C."/>
            <person name="Yi K."/>
            <person name="Kong H."/>
            <person name="Lavrijsen P."/>
            <person name="Sunseri F."/>
            <person name="Falavigna A."/>
            <person name="Ye Y."/>
            <person name="Leebens-Mack J.H."/>
            <person name="Chen G."/>
        </authorList>
    </citation>
    <scope>NUCLEOTIDE SEQUENCE [LARGE SCALE GENOMIC DNA]</scope>
    <source>
        <strain evidence="12">cv. DH0086</strain>
    </source>
</reference>
<evidence type="ECO:0000256" key="9">
    <source>
        <dbReference type="RuleBase" id="RU362019"/>
    </source>
</evidence>
<evidence type="ECO:0000313" key="11">
    <source>
        <dbReference type="EMBL" id="ONK56777.1"/>
    </source>
</evidence>
<dbReference type="AlphaFoldDB" id="A0A5P1E5L3"/>
<dbReference type="Pfam" id="PF03465">
    <property type="entry name" value="eRF1_3"/>
    <property type="match status" value="1"/>
</dbReference>
<dbReference type="InterPro" id="IPR005141">
    <property type="entry name" value="eRF1_2"/>
</dbReference>
<comment type="cofactor">
    <cofactor evidence="1 9">
        <name>a divalent metal cation</name>
        <dbReference type="ChEBI" id="CHEBI:60240"/>
    </cofactor>
</comment>
<dbReference type="Gene3D" id="2.30.30.870">
    <property type="entry name" value="Pelota, domain A"/>
    <property type="match status" value="1"/>
</dbReference>
<evidence type="ECO:0000256" key="4">
    <source>
        <dbReference type="ARBA" id="ARBA00009504"/>
    </source>
</evidence>
<dbReference type="Gramene" id="ONK56777">
    <property type="protein sequence ID" value="ONK56777"/>
    <property type="gene ID" value="A4U43_C10F12820"/>
</dbReference>